<dbReference type="Proteomes" id="UP001189429">
    <property type="component" value="Unassembled WGS sequence"/>
</dbReference>
<dbReference type="Gene3D" id="3.90.1150.10">
    <property type="entry name" value="Aspartate Aminotransferase, domain 1"/>
    <property type="match status" value="1"/>
</dbReference>
<evidence type="ECO:0000313" key="14">
    <source>
        <dbReference type="Proteomes" id="UP001189429"/>
    </source>
</evidence>
<dbReference type="Gene3D" id="3.40.640.10">
    <property type="entry name" value="Type I PLP-dependent aspartate aminotransferase-like (Major domain)"/>
    <property type="match status" value="2"/>
</dbReference>
<dbReference type="Pfam" id="PF00155">
    <property type="entry name" value="Aminotran_1_2"/>
    <property type="match status" value="2"/>
</dbReference>
<comment type="caution">
    <text evidence="13">The sequence shown here is derived from an EMBL/GenBank/DDBJ whole genome shotgun (WGS) entry which is preliminary data.</text>
</comment>
<dbReference type="PANTHER" id="PTHR13693">
    <property type="entry name" value="CLASS II AMINOTRANSFERASE/8-AMINO-7-OXONONANOATE SYNTHASE"/>
    <property type="match status" value="1"/>
</dbReference>
<feature type="compositionally biased region" description="Basic residues" evidence="11">
    <location>
        <begin position="557"/>
        <end position="567"/>
    </location>
</feature>
<evidence type="ECO:0000256" key="6">
    <source>
        <dbReference type="ARBA" id="ARBA00022679"/>
    </source>
</evidence>
<evidence type="ECO:0000256" key="11">
    <source>
        <dbReference type="SAM" id="MobiDB-lite"/>
    </source>
</evidence>
<dbReference type="InterPro" id="IPR001917">
    <property type="entry name" value="Aminotrans_II_pyridoxalP_BS"/>
</dbReference>
<keyword evidence="9" id="KW-0443">Lipid metabolism</keyword>
<evidence type="ECO:0000313" key="13">
    <source>
        <dbReference type="EMBL" id="CAK0904366.1"/>
    </source>
</evidence>
<dbReference type="InterPro" id="IPR004839">
    <property type="entry name" value="Aminotransferase_I/II_large"/>
</dbReference>
<comment type="pathway">
    <text evidence="3">Sphingolipid metabolism.</text>
</comment>
<dbReference type="InterPro" id="IPR050087">
    <property type="entry name" value="AON_synthase_class-II"/>
</dbReference>
<name>A0ABN9XZW6_9DINO</name>
<dbReference type="InterPro" id="IPR015424">
    <property type="entry name" value="PyrdxlP-dep_Trfase"/>
</dbReference>
<protein>
    <recommendedName>
        <fullName evidence="5">serine C-palmitoyltransferase</fullName>
        <ecNumber evidence="5">2.3.1.50</ecNumber>
    </recommendedName>
</protein>
<evidence type="ECO:0000256" key="3">
    <source>
        <dbReference type="ARBA" id="ARBA00004991"/>
    </source>
</evidence>
<keyword evidence="10" id="KW-0012">Acyltransferase</keyword>
<comment type="cofactor">
    <cofactor evidence="1">
        <name>pyridoxal 5'-phosphate</name>
        <dbReference type="ChEBI" id="CHEBI:597326"/>
    </cofactor>
</comment>
<evidence type="ECO:0000256" key="4">
    <source>
        <dbReference type="ARBA" id="ARBA00008392"/>
    </source>
</evidence>
<keyword evidence="14" id="KW-1185">Reference proteome</keyword>
<proteinExistence type="inferred from homology"/>
<dbReference type="EMBL" id="CAUYUJ010021392">
    <property type="protein sequence ID" value="CAK0904366.1"/>
    <property type="molecule type" value="Genomic_DNA"/>
</dbReference>
<comment type="similarity">
    <text evidence="4">Belongs to the class-II pyridoxal-phosphate-dependent aminotransferase family.</text>
</comment>
<accession>A0ABN9XZW6</accession>
<keyword evidence="6" id="KW-0808">Transferase</keyword>
<evidence type="ECO:0000256" key="10">
    <source>
        <dbReference type="ARBA" id="ARBA00023315"/>
    </source>
</evidence>
<evidence type="ECO:0000256" key="8">
    <source>
        <dbReference type="ARBA" id="ARBA00022919"/>
    </source>
</evidence>
<feature type="domain" description="Aminotransferase class I/classII large" evidence="12">
    <location>
        <begin position="2"/>
        <end position="153"/>
    </location>
</feature>
<dbReference type="SUPFAM" id="SSF53383">
    <property type="entry name" value="PLP-dependent transferases"/>
    <property type="match status" value="2"/>
</dbReference>
<evidence type="ECO:0000256" key="7">
    <source>
        <dbReference type="ARBA" id="ARBA00022898"/>
    </source>
</evidence>
<evidence type="ECO:0000256" key="9">
    <source>
        <dbReference type="ARBA" id="ARBA00023098"/>
    </source>
</evidence>
<dbReference type="InterPro" id="IPR015421">
    <property type="entry name" value="PyrdxlP-dep_Trfase_major"/>
</dbReference>
<keyword evidence="8" id="KW-0746">Sphingolipid metabolism</keyword>
<sequence length="680" mass="71900">MMGTFTKSFGSAGGYVAASKEIISALRRNAPGSACASAMAPPCAAQALAALRLITGEIGGSVGAQKLAQIRDNSNFFRSRLEEEGFKVLGDVDSPIVPVMLHHPHKMARFSRACLERGIAVVIVGYPAVPVLYERVRFCISASHTRQQLAGVVATVTDIGRSIGVLFEKSMGRAELAARAELDAAYASWLRRAPLQLRDGAAPAEAAAGWAPEPVAPAAPALEGVPALALEAATVAEPRGSALDARLFDPLGWAARPPESARQAIGTAMQIYGFGSCGPRGFYGSTMPHIELERALVAFLRTESAISYSAGCATMSSVLPALVQPGDRVVVDSEASLGIRTGLRLCRAEVHWVEHGSLAGIRAALAKPLPPSGAGSEAAGRPRRTFVVVEALCPRTGRVAPLADLAALKEEHGALLVLDETLSFGTLGRHGRGLCEHAGVDEGRVDAIVGSLEHAVAGVGGFCAGRRGLVEHQRLAGAGYCFSAACPPSACLAAAAMMGDLASPEGAAHVAHLGANAAALHEALRPPRGHGCERRRRGAHQQQGVLRPAPPLDWRGRPRRGAAARHRGRLRGCRRACAGLRPRPRACRRRLRRPRGRAAASRGQPPLLRVHADDPRGHRDHWIRGRCGAEGTVRLFFCLPRGGAMATIPVTVVRLDPDLQQMPRKMPHTHSHTHTHTSLL</sequence>
<gene>
    <name evidence="13" type="ORF">PCOR1329_LOCUS80414</name>
</gene>
<organism evidence="13 14">
    <name type="scientific">Prorocentrum cordatum</name>
    <dbReference type="NCBI Taxonomy" id="2364126"/>
    <lineage>
        <taxon>Eukaryota</taxon>
        <taxon>Sar</taxon>
        <taxon>Alveolata</taxon>
        <taxon>Dinophyceae</taxon>
        <taxon>Prorocentrales</taxon>
        <taxon>Prorocentraceae</taxon>
        <taxon>Prorocentrum</taxon>
    </lineage>
</organism>
<feature type="domain" description="Aminotransferase class I/classII large" evidence="12">
    <location>
        <begin position="257"/>
        <end position="525"/>
    </location>
</feature>
<reference evidence="13" key="1">
    <citation type="submission" date="2023-10" db="EMBL/GenBank/DDBJ databases">
        <authorList>
            <person name="Chen Y."/>
            <person name="Shah S."/>
            <person name="Dougan E. K."/>
            <person name="Thang M."/>
            <person name="Chan C."/>
        </authorList>
    </citation>
    <scope>NUCLEOTIDE SEQUENCE [LARGE SCALE GENOMIC DNA]</scope>
</reference>
<feature type="region of interest" description="Disordered" evidence="11">
    <location>
        <begin position="589"/>
        <end position="614"/>
    </location>
</feature>
<dbReference type="PROSITE" id="PS00599">
    <property type="entry name" value="AA_TRANSFER_CLASS_2"/>
    <property type="match status" value="1"/>
</dbReference>
<evidence type="ECO:0000259" key="12">
    <source>
        <dbReference type="Pfam" id="PF00155"/>
    </source>
</evidence>
<dbReference type="PANTHER" id="PTHR13693:SF2">
    <property type="entry name" value="SERINE PALMITOYLTRANSFERASE 1"/>
    <property type="match status" value="1"/>
</dbReference>
<comment type="pathway">
    <text evidence="2">Lipid metabolism; sphingolipid metabolism.</text>
</comment>
<dbReference type="InterPro" id="IPR015422">
    <property type="entry name" value="PyrdxlP-dep_Trfase_small"/>
</dbReference>
<dbReference type="EC" id="2.3.1.50" evidence="5"/>
<feature type="region of interest" description="Disordered" evidence="11">
    <location>
        <begin position="526"/>
        <end position="567"/>
    </location>
</feature>
<evidence type="ECO:0000256" key="5">
    <source>
        <dbReference type="ARBA" id="ARBA00013220"/>
    </source>
</evidence>
<evidence type="ECO:0000256" key="1">
    <source>
        <dbReference type="ARBA" id="ARBA00001933"/>
    </source>
</evidence>
<keyword evidence="7" id="KW-0663">Pyridoxal phosphate</keyword>
<evidence type="ECO:0000256" key="2">
    <source>
        <dbReference type="ARBA" id="ARBA00004760"/>
    </source>
</evidence>